<dbReference type="GO" id="GO:0002438">
    <property type="term" value="P:acute inflammatory response to antigenic stimulus"/>
    <property type="evidence" value="ECO:0007669"/>
    <property type="project" value="TreeGrafter"/>
</dbReference>
<dbReference type="Proteomes" id="UP000314987">
    <property type="component" value="Unassembled WGS sequence"/>
</dbReference>
<dbReference type="InterPro" id="IPR018114">
    <property type="entry name" value="TRYPSIN_HIS"/>
</dbReference>
<dbReference type="Gene3D" id="2.40.10.10">
    <property type="entry name" value="Trypsin-like serine proteases"/>
    <property type="match status" value="2"/>
</dbReference>
<dbReference type="AlphaFoldDB" id="A0A4X2KLG6"/>
<protein>
    <submittedName>
        <fullName evidence="9">Elastase, neutrophil expressed</fullName>
    </submittedName>
</protein>
<dbReference type="Pfam" id="PF00089">
    <property type="entry name" value="Trypsin"/>
    <property type="match status" value="1"/>
</dbReference>
<evidence type="ECO:0000256" key="3">
    <source>
        <dbReference type="ARBA" id="ARBA00022801"/>
    </source>
</evidence>
<dbReference type="PROSITE" id="PS00135">
    <property type="entry name" value="TRYPSIN_SER"/>
    <property type="match status" value="1"/>
</dbReference>
<evidence type="ECO:0000313" key="10">
    <source>
        <dbReference type="Proteomes" id="UP000314987"/>
    </source>
</evidence>
<evidence type="ECO:0000256" key="7">
    <source>
        <dbReference type="RuleBase" id="RU363034"/>
    </source>
</evidence>
<keyword evidence="1 7" id="KW-0645">Protease</keyword>
<dbReference type="InterPro" id="IPR009003">
    <property type="entry name" value="Peptidase_S1_PA"/>
</dbReference>
<dbReference type="GO" id="GO:0006508">
    <property type="term" value="P:proteolysis"/>
    <property type="evidence" value="ECO:0007669"/>
    <property type="project" value="UniProtKB-KW"/>
</dbReference>
<dbReference type="FunFam" id="2.40.10.10:FF:000052">
    <property type="entry name" value="Neutrophil elastase"/>
    <property type="match status" value="1"/>
</dbReference>
<keyword evidence="10" id="KW-1185">Reference proteome</keyword>
<evidence type="ECO:0000259" key="8">
    <source>
        <dbReference type="PROSITE" id="PS50240"/>
    </source>
</evidence>
<dbReference type="InterPro" id="IPR001254">
    <property type="entry name" value="Trypsin_dom"/>
</dbReference>
<dbReference type="InterPro" id="IPR033116">
    <property type="entry name" value="TRYPSIN_SER"/>
</dbReference>
<dbReference type="GO" id="GO:0005615">
    <property type="term" value="C:extracellular space"/>
    <property type="evidence" value="ECO:0007669"/>
    <property type="project" value="TreeGrafter"/>
</dbReference>
<keyword evidence="6" id="KW-0325">Glycoprotein</keyword>
<evidence type="ECO:0000313" key="9">
    <source>
        <dbReference type="Ensembl" id="ENSVURP00010012653.1"/>
    </source>
</evidence>
<dbReference type="PROSITE" id="PS50240">
    <property type="entry name" value="TRYPSIN_DOM"/>
    <property type="match status" value="1"/>
</dbReference>
<organism evidence="9 10">
    <name type="scientific">Vombatus ursinus</name>
    <name type="common">Common wombat</name>
    <dbReference type="NCBI Taxonomy" id="29139"/>
    <lineage>
        <taxon>Eukaryota</taxon>
        <taxon>Metazoa</taxon>
        <taxon>Chordata</taxon>
        <taxon>Craniata</taxon>
        <taxon>Vertebrata</taxon>
        <taxon>Euteleostomi</taxon>
        <taxon>Mammalia</taxon>
        <taxon>Metatheria</taxon>
        <taxon>Diprotodontia</taxon>
        <taxon>Vombatidae</taxon>
        <taxon>Vombatus</taxon>
    </lineage>
</organism>
<dbReference type="STRING" id="29139.ENSVURP00010012653"/>
<dbReference type="PANTHER" id="PTHR24257">
    <property type="entry name" value="CHYMOTRYPSIN-LIKE ELASTASE FAMILY MEMBER"/>
    <property type="match status" value="1"/>
</dbReference>
<keyword evidence="4 7" id="KW-0720">Serine protease</keyword>
<accession>A0A4X2KLG6</accession>
<dbReference type="PANTHER" id="PTHR24257:SF16">
    <property type="entry name" value="NEUTROPHIL ELASTASE"/>
    <property type="match status" value="1"/>
</dbReference>
<name>A0A4X2KLG6_VOMUR</name>
<dbReference type="PRINTS" id="PR00722">
    <property type="entry name" value="CHYMOTRYPSIN"/>
</dbReference>
<keyword evidence="5" id="KW-1015">Disulfide bond</keyword>
<dbReference type="GO" id="GO:0006909">
    <property type="term" value="P:phagocytosis"/>
    <property type="evidence" value="ECO:0007669"/>
    <property type="project" value="TreeGrafter"/>
</dbReference>
<gene>
    <name evidence="9" type="primary">ELANE</name>
</gene>
<sequence>MTITRRRGDGWSFSPSFWPSDLVSLIPLGPVLGSEIVGGRTAVPHSRPYMASLQQRGSHFCGGTLIHPRFVMTAAHCLSGKNPQRVQVVLGAHNQRRQEPTQQRFQVRRVFENGFNPQTLRNDILILQLEGTATINANVRVAQLPQQGQNVRVGTRCLAMGWGRLNNNRGPPEQLQELNVTVVTTRCPTISLCTLVPRRRAGICFGDSGGPLVCNGIVYGIDSFIRGGCGSGFYPDSFTRVSQYVQWINSVLQRSTVHPRCFGDSEFSTEKADQSMMQETRGL</sequence>
<dbReference type="Ensembl" id="ENSVURT00010014400.1">
    <property type="protein sequence ID" value="ENSVURP00010012653.1"/>
    <property type="gene ID" value="ENSVURG00010009723.1"/>
</dbReference>
<dbReference type="InterPro" id="IPR043504">
    <property type="entry name" value="Peptidase_S1_PA_chymotrypsin"/>
</dbReference>
<evidence type="ECO:0000256" key="2">
    <source>
        <dbReference type="ARBA" id="ARBA00022729"/>
    </source>
</evidence>
<keyword evidence="3 7" id="KW-0378">Hydrolase</keyword>
<reference evidence="9" key="3">
    <citation type="submission" date="2025-09" db="UniProtKB">
        <authorList>
            <consortium name="Ensembl"/>
        </authorList>
    </citation>
    <scope>IDENTIFICATION</scope>
</reference>
<proteinExistence type="predicted"/>
<dbReference type="SMART" id="SM00020">
    <property type="entry name" value="Tryp_SPc"/>
    <property type="match status" value="1"/>
</dbReference>
<reference evidence="10" key="1">
    <citation type="submission" date="2018-12" db="EMBL/GenBank/DDBJ databases">
        <authorList>
            <person name="Yazar S."/>
        </authorList>
    </citation>
    <scope>NUCLEOTIDE SEQUENCE [LARGE SCALE GENOMIC DNA]</scope>
</reference>
<dbReference type="GO" id="GO:0004252">
    <property type="term" value="F:serine-type endopeptidase activity"/>
    <property type="evidence" value="ECO:0007669"/>
    <property type="project" value="InterPro"/>
</dbReference>
<feature type="domain" description="Peptidase S1" evidence="8">
    <location>
        <begin position="36"/>
        <end position="253"/>
    </location>
</feature>
<dbReference type="GeneTree" id="ENSGT01030000234528"/>
<evidence type="ECO:0000256" key="4">
    <source>
        <dbReference type="ARBA" id="ARBA00022825"/>
    </source>
</evidence>
<dbReference type="InterPro" id="IPR050850">
    <property type="entry name" value="Peptidase_S1_Elastase_sf"/>
</dbReference>
<dbReference type="SUPFAM" id="SSF50494">
    <property type="entry name" value="Trypsin-like serine proteases"/>
    <property type="match status" value="1"/>
</dbReference>
<evidence type="ECO:0000256" key="1">
    <source>
        <dbReference type="ARBA" id="ARBA00022670"/>
    </source>
</evidence>
<dbReference type="PROSITE" id="PS00134">
    <property type="entry name" value="TRYPSIN_HIS"/>
    <property type="match status" value="1"/>
</dbReference>
<dbReference type="CDD" id="cd00190">
    <property type="entry name" value="Tryp_SPc"/>
    <property type="match status" value="1"/>
</dbReference>
<evidence type="ECO:0000256" key="6">
    <source>
        <dbReference type="ARBA" id="ARBA00023180"/>
    </source>
</evidence>
<keyword evidence="2" id="KW-0732">Signal</keyword>
<evidence type="ECO:0000256" key="5">
    <source>
        <dbReference type="ARBA" id="ARBA00023157"/>
    </source>
</evidence>
<dbReference type="GO" id="GO:0005737">
    <property type="term" value="C:cytoplasm"/>
    <property type="evidence" value="ECO:0007669"/>
    <property type="project" value="UniProtKB-ARBA"/>
</dbReference>
<dbReference type="InterPro" id="IPR001314">
    <property type="entry name" value="Peptidase_S1A"/>
</dbReference>
<reference evidence="9" key="2">
    <citation type="submission" date="2025-08" db="UniProtKB">
        <authorList>
            <consortium name="Ensembl"/>
        </authorList>
    </citation>
    <scope>IDENTIFICATION</scope>
</reference>